<dbReference type="Gene3D" id="3.30.1330.120">
    <property type="entry name" value="2-methylcitrate dehydratase PrpD"/>
    <property type="match status" value="1"/>
</dbReference>
<dbReference type="InterPro" id="IPR042188">
    <property type="entry name" value="MmgE/PrpD_sf_2"/>
</dbReference>
<reference evidence="4 5" key="1">
    <citation type="submission" date="2018-08" db="EMBL/GenBank/DDBJ databases">
        <title>Genomic Encyclopedia of Archaeal and Bacterial Type Strains, Phase II (KMG-II): from individual species to whole genera.</title>
        <authorList>
            <person name="Goeker M."/>
        </authorList>
    </citation>
    <scope>NUCLEOTIDE SEQUENCE [LARGE SCALE GENOMIC DNA]</scope>
    <source>
        <strain evidence="4 5">DSM 17099</strain>
    </source>
</reference>
<dbReference type="InterPro" id="IPR005656">
    <property type="entry name" value="MmgE_PrpD"/>
</dbReference>
<evidence type="ECO:0000259" key="2">
    <source>
        <dbReference type="Pfam" id="PF03972"/>
    </source>
</evidence>
<dbReference type="PANTHER" id="PTHR16943">
    <property type="entry name" value="2-METHYLCITRATE DEHYDRATASE-RELATED"/>
    <property type="match status" value="1"/>
</dbReference>
<evidence type="ECO:0000259" key="3">
    <source>
        <dbReference type="Pfam" id="PF19305"/>
    </source>
</evidence>
<dbReference type="GO" id="GO:0016829">
    <property type="term" value="F:lyase activity"/>
    <property type="evidence" value="ECO:0007669"/>
    <property type="project" value="InterPro"/>
</dbReference>
<dbReference type="SUPFAM" id="SSF103378">
    <property type="entry name" value="2-methylcitrate dehydratase PrpD"/>
    <property type="match status" value="1"/>
</dbReference>
<dbReference type="EMBL" id="QTUJ01000001">
    <property type="protein sequence ID" value="REF73310.1"/>
    <property type="molecule type" value="Genomic_DNA"/>
</dbReference>
<dbReference type="InterPro" id="IPR045336">
    <property type="entry name" value="MmgE_PrpD_N"/>
</dbReference>
<name>A0A3D9XSA0_PARVE</name>
<comment type="similarity">
    <text evidence="1">Belongs to the PrpD family.</text>
</comment>
<protein>
    <submittedName>
        <fullName evidence="4">2-methylcitrate dehydratase PrpD</fullName>
    </submittedName>
</protein>
<sequence>MAATETPSAFDYEAAVADFIVGFRFADIDEAAMSAVKAILKDQLALQVSAADLTWSQDARRFFERPRAGAATVAAEDTTMDPADAGYINATYGHGFEYDDVAANGHPGACVVPAAIAIGEETGATLGQMVEAMVTGYEVYVRIGRLAAPDLVNSGWHVHAVLSNFGAAAVAAKLYGFNAETTSHAMAIALSHASATTEYTKSGGSIKRVHAGLAVRNGIESARLARVGITGPKRYLTGPKGFYRAFIRRDVMLDDARKAFAPDEPLRIPGMWLKPYCCCGAVHAYIDALRMVSDRVDEISSIDVHVQAMTRTLSDNPVAQQNGTANIEELQFSMALQLGLAALGMGNGYATHRAFLDGKIDIGPDSPVTAFARKLNIIHAPRLDEKYPFNFVGEVDIHFTDGTSRNIFMDGAKGMPNRPFTPEQHREKLDELTFPVIGHENALSLYEMIDDLAPDTPLTSLTALLKVVSQTR</sequence>
<gene>
    <name evidence="4" type="ORF">BDD41_1860</name>
</gene>
<comment type="caution">
    <text evidence="4">The sequence shown here is derived from an EMBL/GenBank/DDBJ whole genome shotgun (WGS) entry which is preliminary data.</text>
</comment>
<dbReference type="Proteomes" id="UP000256941">
    <property type="component" value="Unassembled WGS sequence"/>
</dbReference>
<dbReference type="PANTHER" id="PTHR16943:SF8">
    <property type="entry name" value="2-METHYLCITRATE DEHYDRATASE"/>
    <property type="match status" value="1"/>
</dbReference>
<dbReference type="Pfam" id="PF03972">
    <property type="entry name" value="MmgE_PrpD_N"/>
    <property type="match status" value="1"/>
</dbReference>
<feature type="domain" description="MmgE/PrpD C-terminal" evidence="3">
    <location>
        <begin position="276"/>
        <end position="445"/>
    </location>
</feature>
<dbReference type="AlphaFoldDB" id="A0A3D9XSA0"/>
<feature type="domain" description="MmgE/PrpD N-terminal" evidence="2">
    <location>
        <begin position="16"/>
        <end position="248"/>
    </location>
</feature>
<accession>A0A3D9XSA0</accession>
<evidence type="ECO:0000256" key="1">
    <source>
        <dbReference type="ARBA" id="ARBA00006174"/>
    </source>
</evidence>
<evidence type="ECO:0000313" key="4">
    <source>
        <dbReference type="EMBL" id="REF73310.1"/>
    </source>
</evidence>
<proteinExistence type="inferred from homology"/>
<dbReference type="RefSeq" id="WP_116221406.1">
    <property type="nucleotide sequence ID" value="NZ_CP038196.1"/>
</dbReference>
<organism evidence="4 5">
    <name type="scientific">Paracoccus versutus</name>
    <name type="common">Thiobacillus versutus</name>
    <dbReference type="NCBI Taxonomy" id="34007"/>
    <lineage>
        <taxon>Bacteria</taxon>
        <taxon>Pseudomonadati</taxon>
        <taxon>Pseudomonadota</taxon>
        <taxon>Alphaproteobacteria</taxon>
        <taxon>Rhodobacterales</taxon>
        <taxon>Paracoccaceae</taxon>
        <taxon>Paracoccus</taxon>
    </lineage>
</organism>
<dbReference type="Gene3D" id="1.10.4100.10">
    <property type="entry name" value="2-methylcitrate dehydratase PrpD"/>
    <property type="match status" value="1"/>
</dbReference>
<dbReference type="InterPro" id="IPR045337">
    <property type="entry name" value="MmgE_PrpD_C"/>
</dbReference>
<dbReference type="InterPro" id="IPR036148">
    <property type="entry name" value="MmgE/PrpD_sf"/>
</dbReference>
<evidence type="ECO:0000313" key="5">
    <source>
        <dbReference type="Proteomes" id="UP000256941"/>
    </source>
</evidence>
<dbReference type="Pfam" id="PF19305">
    <property type="entry name" value="MmgE_PrpD_C"/>
    <property type="match status" value="1"/>
</dbReference>
<dbReference type="InterPro" id="IPR042183">
    <property type="entry name" value="MmgE/PrpD_sf_1"/>
</dbReference>